<sequence length="406" mass="43359">MKKPWAGLTRLRPGSVARAEDLLTACVRECAGYVAALDGETDRKRARLVASIGALVAEHTAHEPSADASFAALLEVGRRALDAGEVRLARRVADASVALRSRSKGAWRLRGQALEALGRDVDAAAAYERHLALAGGDGEDIALRLVVLNEKRAALVEAGRIEPGLGLEGRPPAVARAAMTGALRQRITERGAADPATRKLAEVYGTYSRLAERGRASDPLLGGTEPIGVGQFRQQVAGRSVCVVGNGEEVAAGGHGAEIDGYDVVVRLDSFQLHAAGTGERTDVHAVSHRCGGPAWRREVRTRLVFGEATHQWQHAVRRRLVPGAQEFVGDRTLRRPVRDPALIGESGWAADAGTGFQIVRLLDFLDVSSRIDLIGLGLPGQLRAEEQQWVTARAKGADGLRIALR</sequence>
<dbReference type="EMBL" id="BAAAMJ010000059">
    <property type="protein sequence ID" value="GAA1930810.1"/>
    <property type="molecule type" value="Genomic_DNA"/>
</dbReference>
<protein>
    <submittedName>
        <fullName evidence="1">Uncharacterized protein</fullName>
    </submittedName>
</protein>
<keyword evidence="2" id="KW-1185">Reference proteome</keyword>
<dbReference type="Proteomes" id="UP001501303">
    <property type="component" value="Unassembled WGS sequence"/>
</dbReference>
<gene>
    <name evidence="1" type="ORF">GCM10009716_42780</name>
</gene>
<dbReference type="Gene3D" id="3.90.1480.20">
    <property type="entry name" value="Glycosyl transferase family 29"/>
    <property type="match status" value="1"/>
</dbReference>
<evidence type="ECO:0000313" key="2">
    <source>
        <dbReference type="Proteomes" id="UP001501303"/>
    </source>
</evidence>
<comment type="caution">
    <text evidence="1">The sequence shown here is derived from an EMBL/GenBank/DDBJ whole genome shotgun (WGS) entry which is preliminary data.</text>
</comment>
<accession>A0ABN2PTK6</accession>
<dbReference type="SUPFAM" id="SSF48452">
    <property type="entry name" value="TPR-like"/>
    <property type="match status" value="1"/>
</dbReference>
<name>A0ABN2PTK6_9ACTN</name>
<evidence type="ECO:0000313" key="1">
    <source>
        <dbReference type="EMBL" id="GAA1930810.1"/>
    </source>
</evidence>
<dbReference type="Gene3D" id="1.25.40.10">
    <property type="entry name" value="Tetratricopeptide repeat domain"/>
    <property type="match status" value="1"/>
</dbReference>
<dbReference type="RefSeq" id="WP_344265217.1">
    <property type="nucleotide sequence ID" value="NZ_BAAAMJ010000059.1"/>
</dbReference>
<dbReference type="InterPro" id="IPR011990">
    <property type="entry name" value="TPR-like_helical_dom_sf"/>
</dbReference>
<reference evidence="1 2" key="1">
    <citation type="journal article" date="2019" name="Int. J. Syst. Evol. Microbiol.">
        <title>The Global Catalogue of Microorganisms (GCM) 10K type strain sequencing project: providing services to taxonomists for standard genome sequencing and annotation.</title>
        <authorList>
            <consortium name="The Broad Institute Genomics Platform"/>
            <consortium name="The Broad Institute Genome Sequencing Center for Infectious Disease"/>
            <person name="Wu L."/>
            <person name="Ma J."/>
        </authorList>
    </citation>
    <scope>NUCLEOTIDE SEQUENCE [LARGE SCALE GENOMIC DNA]</scope>
    <source>
        <strain evidence="1 2">JCM 13581</strain>
    </source>
</reference>
<organism evidence="1 2">
    <name type="scientific">Streptomyces sodiiphilus</name>
    <dbReference type="NCBI Taxonomy" id="226217"/>
    <lineage>
        <taxon>Bacteria</taxon>
        <taxon>Bacillati</taxon>
        <taxon>Actinomycetota</taxon>
        <taxon>Actinomycetes</taxon>
        <taxon>Kitasatosporales</taxon>
        <taxon>Streptomycetaceae</taxon>
        <taxon>Streptomyces</taxon>
    </lineage>
</organism>
<proteinExistence type="predicted"/>
<dbReference type="InterPro" id="IPR038578">
    <property type="entry name" value="GT29-like_sf"/>
</dbReference>